<comment type="subcellular location">
    <subcellularLocation>
        <location evidence="1">Cell membrane</location>
        <topology evidence="1">Multi-pass membrane protein</topology>
    </subcellularLocation>
</comment>
<dbReference type="RefSeq" id="WP_358286173.1">
    <property type="nucleotide sequence ID" value="NZ_JBEYGJ010000025.1"/>
</dbReference>
<dbReference type="EMBL" id="JBIAFP010000025">
    <property type="protein sequence ID" value="MFE9229444.1"/>
    <property type="molecule type" value="Genomic_DNA"/>
</dbReference>
<evidence type="ECO:0000256" key="4">
    <source>
        <dbReference type="ARBA" id="ARBA00022692"/>
    </source>
</evidence>
<feature type="transmembrane region" description="Helical" evidence="8">
    <location>
        <begin position="228"/>
        <end position="251"/>
    </location>
</feature>
<feature type="transmembrane region" description="Helical" evidence="8">
    <location>
        <begin position="351"/>
        <end position="374"/>
    </location>
</feature>
<keyword evidence="3" id="KW-1003">Cell membrane</keyword>
<dbReference type="PANTHER" id="PTHR23517">
    <property type="entry name" value="RESISTANCE PROTEIN MDTM, PUTATIVE-RELATED-RELATED"/>
    <property type="match status" value="1"/>
</dbReference>
<reference evidence="10 11" key="1">
    <citation type="submission" date="2024-10" db="EMBL/GenBank/DDBJ databases">
        <title>The Natural Products Discovery Center: Release of the First 8490 Sequenced Strains for Exploring Actinobacteria Biosynthetic Diversity.</title>
        <authorList>
            <person name="Kalkreuter E."/>
            <person name="Kautsar S.A."/>
            <person name="Yang D."/>
            <person name="Bader C.D."/>
            <person name="Teijaro C.N."/>
            <person name="Fluegel L."/>
            <person name="Davis C.M."/>
            <person name="Simpson J.R."/>
            <person name="Lauterbach L."/>
            <person name="Steele A.D."/>
            <person name="Gui C."/>
            <person name="Meng S."/>
            <person name="Li G."/>
            <person name="Viehrig K."/>
            <person name="Ye F."/>
            <person name="Su P."/>
            <person name="Kiefer A.F."/>
            <person name="Nichols A."/>
            <person name="Cepeda A.J."/>
            <person name="Yan W."/>
            <person name="Fan B."/>
            <person name="Jiang Y."/>
            <person name="Adhikari A."/>
            <person name="Zheng C.-J."/>
            <person name="Schuster L."/>
            <person name="Cowan T.M."/>
            <person name="Smanski M.J."/>
            <person name="Chevrette M.G."/>
            <person name="De Carvalho L.P.S."/>
            <person name="Shen B."/>
        </authorList>
    </citation>
    <scope>NUCLEOTIDE SEQUENCE [LARGE SCALE GENOMIC DNA]</scope>
    <source>
        <strain evidence="10 11">NPDC007066</strain>
    </source>
</reference>
<evidence type="ECO:0000256" key="8">
    <source>
        <dbReference type="SAM" id="Phobius"/>
    </source>
</evidence>
<dbReference type="InterPro" id="IPR050171">
    <property type="entry name" value="MFS_Transporters"/>
</dbReference>
<feature type="transmembrane region" description="Helical" evidence="8">
    <location>
        <begin position="90"/>
        <end position="119"/>
    </location>
</feature>
<dbReference type="PROSITE" id="PS50850">
    <property type="entry name" value="MFS"/>
    <property type="match status" value="1"/>
</dbReference>
<evidence type="ECO:0000313" key="10">
    <source>
        <dbReference type="EMBL" id="MFE9229444.1"/>
    </source>
</evidence>
<dbReference type="PANTHER" id="PTHR23517:SF2">
    <property type="entry name" value="MULTIDRUG RESISTANCE PROTEIN MDTH"/>
    <property type="match status" value="1"/>
</dbReference>
<feature type="transmembrane region" description="Helical" evidence="8">
    <location>
        <begin position="288"/>
        <end position="308"/>
    </location>
</feature>
<feature type="compositionally biased region" description="Pro residues" evidence="7">
    <location>
        <begin position="411"/>
        <end position="429"/>
    </location>
</feature>
<keyword evidence="6 8" id="KW-0472">Membrane</keyword>
<feature type="transmembrane region" description="Helical" evidence="8">
    <location>
        <begin position="60"/>
        <end position="78"/>
    </location>
</feature>
<evidence type="ECO:0000313" key="11">
    <source>
        <dbReference type="Proteomes" id="UP001601288"/>
    </source>
</evidence>
<keyword evidence="11" id="KW-1185">Reference proteome</keyword>
<keyword evidence="4 8" id="KW-0812">Transmembrane</keyword>
<dbReference type="InterPro" id="IPR020846">
    <property type="entry name" value="MFS_dom"/>
</dbReference>
<feature type="transmembrane region" description="Helical" evidence="8">
    <location>
        <begin position="153"/>
        <end position="170"/>
    </location>
</feature>
<sequence length="429" mass="45450">MTESKGKPDEKWGAIKTLRHSPPAVRFLLLGIFVNQVGGFLQPFLVLYMVWRGFSTDQAGVALTAYGAGTIAGVMFGAELVQRLGPRRTIVLSMVCAALLTGIVPLLGSYPLLVSAVAVSGAMTQAYRPASMTLLTDLVPEARQVMVFSMNRIALNLGATVGRLCAAWLIMLSWNLLFWVSALTSLVYALIALGAVPKDTPGRASAAEPETSPTARVGYLGIARDVRFVLFLGAMFLSAAIFIQSFVVLPLSMTQAGYSATSYTWLISLSAGAIIALELLVTRFTQHWPAWLAVCGGLLLLGVGRAMYAVPEPIPLLVAATLVGVLGSMVGGPTMWTYPAKLARPETKSRYLGLTQAAFGMGTALGPALGTLGWNALGDGVWLVWGAFGLLSVAAAAFAMRPRDDRTRSEPAPPEPPPQQHAAPAPPPR</sequence>
<organism evidence="10 11">
    <name type="scientific">Streptomyces massasporeus</name>
    <dbReference type="NCBI Taxonomy" id="67324"/>
    <lineage>
        <taxon>Bacteria</taxon>
        <taxon>Bacillati</taxon>
        <taxon>Actinomycetota</taxon>
        <taxon>Actinomycetes</taxon>
        <taxon>Kitasatosporales</taxon>
        <taxon>Streptomycetaceae</taxon>
        <taxon>Streptomyces</taxon>
    </lineage>
</organism>
<feature type="region of interest" description="Disordered" evidence="7">
    <location>
        <begin position="402"/>
        <end position="429"/>
    </location>
</feature>
<accession>A0ABW6LQV8</accession>
<dbReference type="Proteomes" id="UP001601288">
    <property type="component" value="Unassembled WGS sequence"/>
</dbReference>
<feature type="transmembrane region" description="Helical" evidence="8">
    <location>
        <begin position="263"/>
        <end position="281"/>
    </location>
</feature>
<dbReference type="SUPFAM" id="SSF103473">
    <property type="entry name" value="MFS general substrate transporter"/>
    <property type="match status" value="1"/>
</dbReference>
<feature type="transmembrane region" description="Helical" evidence="8">
    <location>
        <begin position="380"/>
        <end position="400"/>
    </location>
</feature>
<evidence type="ECO:0000256" key="1">
    <source>
        <dbReference type="ARBA" id="ARBA00004651"/>
    </source>
</evidence>
<evidence type="ECO:0000259" key="9">
    <source>
        <dbReference type="PROSITE" id="PS50850"/>
    </source>
</evidence>
<protein>
    <submittedName>
        <fullName evidence="10">MFS transporter</fullName>
    </submittedName>
</protein>
<feature type="transmembrane region" description="Helical" evidence="8">
    <location>
        <begin position="27"/>
        <end position="48"/>
    </location>
</feature>
<dbReference type="InterPro" id="IPR011701">
    <property type="entry name" value="MFS"/>
</dbReference>
<evidence type="ECO:0000256" key="3">
    <source>
        <dbReference type="ARBA" id="ARBA00022475"/>
    </source>
</evidence>
<dbReference type="Pfam" id="PF07690">
    <property type="entry name" value="MFS_1"/>
    <property type="match status" value="1"/>
</dbReference>
<feature type="domain" description="Major facilitator superfamily (MFS) profile" evidence="9">
    <location>
        <begin position="24"/>
        <end position="404"/>
    </location>
</feature>
<proteinExistence type="predicted"/>
<gene>
    <name evidence="10" type="ORF">ACFYM3_33575</name>
</gene>
<feature type="transmembrane region" description="Helical" evidence="8">
    <location>
        <begin position="314"/>
        <end position="339"/>
    </location>
</feature>
<dbReference type="InterPro" id="IPR036259">
    <property type="entry name" value="MFS_trans_sf"/>
</dbReference>
<evidence type="ECO:0000256" key="2">
    <source>
        <dbReference type="ARBA" id="ARBA00022448"/>
    </source>
</evidence>
<feature type="transmembrane region" description="Helical" evidence="8">
    <location>
        <begin position="176"/>
        <end position="196"/>
    </location>
</feature>
<name>A0ABW6LQV8_9ACTN</name>
<keyword evidence="2" id="KW-0813">Transport</keyword>
<evidence type="ECO:0000256" key="7">
    <source>
        <dbReference type="SAM" id="MobiDB-lite"/>
    </source>
</evidence>
<evidence type="ECO:0000256" key="5">
    <source>
        <dbReference type="ARBA" id="ARBA00022989"/>
    </source>
</evidence>
<dbReference type="Gene3D" id="1.20.1250.20">
    <property type="entry name" value="MFS general substrate transporter like domains"/>
    <property type="match status" value="1"/>
</dbReference>
<keyword evidence="5 8" id="KW-1133">Transmembrane helix</keyword>
<comment type="caution">
    <text evidence="10">The sequence shown here is derived from an EMBL/GenBank/DDBJ whole genome shotgun (WGS) entry which is preliminary data.</text>
</comment>
<evidence type="ECO:0000256" key="6">
    <source>
        <dbReference type="ARBA" id="ARBA00023136"/>
    </source>
</evidence>